<keyword evidence="2" id="KW-1133">Transmembrane helix</keyword>
<comment type="caution">
    <text evidence="3">The sequence shown here is derived from an EMBL/GenBank/DDBJ whole genome shotgun (WGS) entry which is preliminary data.</text>
</comment>
<dbReference type="SUPFAM" id="SSF52313">
    <property type="entry name" value="Ribosomal protein S2"/>
    <property type="match status" value="1"/>
</dbReference>
<comment type="similarity">
    <text evidence="1">Belongs to the universal ribosomal protein uS2 family.</text>
</comment>
<dbReference type="PANTHER" id="PTHR12534">
    <property type="entry name" value="30S RIBOSOMAL PROTEIN S2 PROKARYOTIC AND ORGANELLAR"/>
    <property type="match status" value="1"/>
</dbReference>
<name>A0ABD0TTJ2_DENTH</name>
<organism evidence="3 4">
    <name type="scientific">Dendrobium thyrsiflorum</name>
    <name type="common">Pinecone-like raceme dendrobium</name>
    <name type="synonym">Orchid</name>
    <dbReference type="NCBI Taxonomy" id="117978"/>
    <lineage>
        <taxon>Eukaryota</taxon>
        <taxon>Viridiplantae</taxon>
        <taxon>Streptophyta</taxon>
        <taxon>Embryophyta</taxon>
        <taxon>Tracheophyta</taxon>
        <taxon>Spermatophyta</taxon>
        <taxon>Magnoliopsida</taxon>
        <taxon>Liliopsida</taxon>
        <taxon>Asparagales</taxon>
        <taxon>Orchidaceae</taxon>
        <taxon>Epidendroideae</taxon>
        <taxon>Malaxideae</taxon>
        <taxon>Dendrobiinae</taxon>
        <taxon>Dendrobium</taxon>
    </lineage>
</organism>
<evidence type="ECO:0000256" key="1">
    <source>
        <dbReference type="ARBA" id="ARBA00006242"/>
    </source>
</evidence>
<proteinExistence type="inferred from homology"/>
<dbReference type="AlphaFoldDB" id="A0ABD0TTJ2"/>
<feature type="transmembrane region" description="Helical" evidence="2">
    <location>
        <begin position="51"/>
        <end position="71"/>
    </location>
</feature>
<dbReference type="InterPro" id="IPR005706">
    <property type="entry name" value="Ribosomal_uS2_bac/mit/plastid"/>
</dbReference>
<evidence type="ECO:0000313" key="3">
    <source>
        <dbReference type="EMBL" id="KAL0902983.1"/>
    </source>
</evidence>
<evidence type="ECO:0008006" key="5">
    <source>
        <dbReference type="Google" id="ProtNLM"/>
    </source>
</evidence>
<keyword evidence="4" id="KW-1185">Reference proteome</keyword>
<evidence type="ECO:0000256" key="2">
    <source>
        <dbReference type="SAM" id="Phobius"/>
    </source>
</evidence>
<feature type="transmembrane region" description="Helical" evidence="2">
    <location>
        <begin position="78"/>
        <end position="98"/>
    </location>
</feature>
<dbReference type="Proteomes" id="UP001552299">
    <property type="component" value="Unassembled WGS sequence"/>
</dbReference>
<keyword evidence="2" id="KW-0812">Transmembrane</keyword>
<protein>
    <recommendedName>
        <fullName evidence="5">30S ribosomal protein S2, chloroplastic</fullName>
    </recommendedName>
</protein>
<gene>
    <name evidence="3" type="ORF">M5K25_028317</name>
</gene>
<dbReference type="Gene3D" id="3.40.50.10490">
    <property type="entry name" value="Glucose-6-phosphate isomerase like protein, domain 1"/>
    <property type="match status" value="1"/>
</dbReference>
<dbReference type="EMBL" id="JANQDX010000033">
    <property type="protein sequence ID" value="KAL0902983.1"/>
    <property type="molecule type" value="Genomic_DNA"/>
</dbReference>
<evidence type="ECO:0000313" key="4">
    <source>
        <dbReference type="Proteomes" id="UP001552299"/>
    </source>
</evidence>
<reference evidence="3 4" key="1">
    <citation type="journal article" date="2024" name="Plant Biotechnol. J.">
        <title>Dendrobium thyrsiflorum genome and its molecular insights into genes involved in important horticultural traits.</title>
        <authorList>
            <person name="Chen B."/>
            <person name="Wang J.Y."/>
            <person name="Zheng P.J."/>
            <person name="Li K.L."/>
            <person name="Liang Y.M."/>
            <person name="Chen X.F."/>
            <person name="Zhang C."/>
            <person name="Zhao X."/>
            <person name="He X."/>
            <person name="Zhang G.Q."/>
            <person name="Liu Z.J."/>
            <person name="Xu Q."/>
        </authorList>
    </citation>
    <scope>NUCLEOTIDE SEQUENCE [LARGE SCALE GENOMIC DNA]</scope>
    <source>
        <strain evidence="3">GZMU011</strain>
    </source>
</reference>
<dbReference type="PANTHER" id="PTHR12534:SF1">
    <property type="entry name" value="SMALL RIBOSOMAL SUBUNIT PROTEIN US2M"/>
    <property type="match status" value="1"/>
</dbReference>
<dbReference type="InterPro" id="IPR023591">
    <property type="entry name" value="Ribosomal_uS2_flav_dom_sf"/>
</dbReference>
<sequence>MKRVALGTSLIHFLFSLILWGEFDSSTSEYQLTQEFHQVNFCHLHIGVYGISLYFLLLTTFITPICILSNWDNMKHSLILPITIERFLFMDLLLFLNLRRMRRCIRESSLFRTFPGSRRHGSGIHLSFSERCKPFCPALGPDPDPAFKSASNEISSTESAANLFYDLTDYLSLEKGKAKMTIHSSIVCQKLLSTNAHLGRRVAAHHFKVYLCGSRNGIAILDSDKTLLFLRNAFHFIGSPIRQKGRSFFFKNKNLFLSEIMEEMASCINDSQWRIGAFLTNSCSSPKQIRSRKKKINDGSNQQPDCVVLLDADRKSSIHILYHIHYSSYSFF</sequence>
<dbReference type="Pfam" id="PF00318">
    <property type="entry name" value="Ribosomal_S2"/>
    <property type="match status" value="1"/>
</dbReference>
<accession>A0ABD0TTJ2</accession>
<keyword evidence="2" id="KW-0472">Membrane</keyword>
<dbReference type="InterPro" id="IPR001865">
    <property type="entry name" value="Ribosomal_uS2"/>
</dbReference>